<name>A0A4S8I300_9BACT</name>
<dbReference type="CDD" id="cd00093">
    <property type="entry name" value="HTH_XRE"/>
    <property type="match status" value="1"/>
</dbReference>
<dbReference type="SUPFAM" id="SSF47413">
    <property type="entry name" value="lambda repressor-like DNA-binding domains"/>
    <property type="match status" value="1"/>
</dbReference>
<feature type="domain" description="HTH cro/C1-type" evidence="1">
    <location>
        <begin position="20"/>
        <end position="73"/>
    </location>
</feature>
<protein>
    <submittedName>
        <fullName evidence="2">Helix-turn-helix domain-containing protein</fullName>
    </submittedName>
</protein>
<organism evidence="2 3">
    <name type="scientific">Niastella caeni</name>
    <dbReference type="NCBI Taxonomy" id="2569763"/>
    <lineage>
        <taxon>Bacteria</taxon>
        <taxon>Pseudomonadati</taxon>
        <taxon>Bacteroidota</taxon>
        <taxon>Chitinophagia</taxon>
        <taxon>Chitinophagales</taxon>
        <taxon>Chitinophagaceae</taxon>
        <taxon>Niastella</taxon>
    </lineage>
</organism>
<proteinExistence type="predicted"/>
<dbReference type="AlphaFoldDB" id="A0A4S8I300"/>
<reference evidence="2 3" key="1">
    <citation type="submission" date="2019-04" db="EMBL/GenBank/DDBJ databases">
        <title>Niastella caeni sp. nov., isolated from activated sludge.</title>
        <authorList>
            <person name="Sheng M."/>
        </authorList>
    </citation>
    <scope>NUCLEOTIDE SEQUENCE [LARGE SCALE GENOMIC DNA]</scope>
    <source>
        <strain evidence="2 3">HX-2-15</strain>
    </source>
</reference>
<dbReference type="InterPro" id="IPR010982">
    <property type="entry name" value="Lambda_DNA-bd_dom_sf"/>
</dbReference>
<dbReference type="GO" id="GO:0003677">
    <property type="term" value="F:DNA binding"/>
    <property type="evidence" value="ECO:0007669"/>
    <property type="project" value="InterPro"/>
</dbReference>
<evidence type="ECO:0000313" key="3">
    <source>
        <dbReference type="Proteomes" id="UP000306918"/>
    </source>
</evidence>
<dbReference type="Pfam" id="PF01381">
    <property type="entry name" value="HTH_3"/>
    <property type="match status" value="1"/>
</dbReference>
<dbReference type="RefSeq" id="WP_136575674.1">
    <property type="nucleotide sequence ID" value="NZ_STFF01000001.1"/>
</dbReference>
<dbReference type="OrthoDB" id="1263042at2"/>
<accession>A0A4S8I300</accession>
<dbReference type="EMBL" id="STFF01000001">
    <property type="protein sequence ID" value="THU41184.1"/>
    <property type="molecule type" value="Genomic_DNA"/>
</dbReference>
<dbReference type="Gene3D" id="1.10.260.40">
    <property type="entry name" value="lambda repressor-like DNA-binding domains"/>
    <property type="match status" value="1"/>
</dbReference>
<dbReference type="Proteomes" id="UP000306918">
    <property type="component" value="Unassembled WGS sequence"/>
</dbReference>
<dbReference type="SMART" id="SM00530">
    <property type="entry name" value="HTH_XRE"/>
    <property type="match status" value="1"/>
</dbReference>
<evidence type="ECO:0000259" key="1">
    <source>
        <dbReference type="PROSITE" id="PS50943"/>
    </source>
</evidence>
<dbReference type="InterPro" id="IPR001387">
    <property type="entry name" value="Cro/C1-type_HTH"/>
</dbReference>
<keyword evidence="3" id="KW-1185">Reference proteome</keyword>
<gene>
    <name evidence="2" type="ORF">FAM09_03460</name>
</gene>
<sequence length="82" mass="9326">MAGSLDKIDIELRDKIAQRIKELRESSGKSQTEFALELGIDKQTLHRLETGRGATIYSINKFCMVRGITLSEFFDSVNFKTK</sequence>
<comment type="caution">
    <text evidence="2">The sequence shown here is derived from an EMBL/GenBank/DDBJ whole genome shotgun (WGS) entry which is preliminary data.</text>
</comment>
<evidence type="ECO:0000313" key="2">
    <source>
        <dbReference type="EMBL" id="THU41184.1"/>
    </source>
</evidence>
<dbReference type="PROSITE" id="PS50943">
    <property type="entry name" value="HTH_CROC1"/>
    <property type="match status" value="1"/>
</dbReference>